<evidence type="ECO:0000313" key="7">
    <source>
        <dbReference type="EMBL" id="NYI69051.1"/>
    </source>
</evidence>
<protein>
    <submittedName>
        <fullName evidence="7">Putative MATE family efflux protein</fullName>
    </submittedName>
</protein>
<dbReference type="CDD" id="cd13136">
    <property type="entry name" value="MATE_DinF_like"/>
    <property type="match status" value="1"/>
</dbReference>
<feature type="transmembrane region" description="Helical" evidence="6">
    <location>
        <begin position="183"/>
        <end position="206"/>
    </location>
</feature>
<dbReference type="PANTHER" id="PTHR42893:SF46">
    <property type="entry name" value="PROTEIN DETOXIFICATION 44, CHLOROPLASTIC"/>
    <property type="match status" value="1"/>
</dbReference>
<feature type="transmembrane region" description="Helical" evidence="6">
    <location>
        <begin position="39"/>
        <end position="63"/>
    </location>
</feature>
<feature type="transmembrane region" description="Helical" evidence="6">
    <location>
        <begin position="307"/>
        <end position="332"/>
    </location>
</feature>
<feature type="transmembrane region" description="Helical" evidence="6">
    <location>
        <begin position="158"/>
        <end position="177"/>
    </location>
</feature>
<evidence type="ECO:0000256" key="5">
    <source>
        <dbReference type="ARBA" id="ARBA00023136"/>
    </source>
</evidence>
<accession>A0A7Z0IJ42</accession>
<comment type="caution">
    <text evidence="7">The sequence shown here is derived from an EMBL/GenBank/DDBJ whole genome shotgun (WGS) entry which is preliminary data.</text>
</comment>
<feature type="transmembrane region" description="Helical" evidence="6">
    <location>
        <begin position="7"/>
        <end position="27"/>
    </location>
</feature>
<reference evidence="7 8" key="1">
    <citation type="submission" date="2020-07" db="EMBL/GenBank/DDBJ databases">
        <title>Sequencing the genomes of 1000 actinobacteria strains.</title>
        <authorList>
            <person name="Klenk H.-P."/>
        </authorList>
    </citation>
    <scope>NUCLEOTIDE SEQUENCE [LARGE SCALE GENOMIC DNA]</scope>
    <source>
        <strain evidence="7 8">DSM 26341</strain>
    </source>
</reference>
<comment type="similarity">
    <text evidence="2">Belongs to the multi antimicrobial extrusion (MATE) (TC 2.A.66.1) family.</text>
</comment>
<keyword evidence="3 6" id="KW-0812">Transmembrane</keyword>
<feature type="transmembrane region" description="Helical" evidence="6">
    <location>
        <begin position="126"/>
        <end position="151"/>
    </location>
</feature>
<feature type="transmembrane region" description="Helical" evidence="6">
    <location>
        <begin position="374"/>
        <end position="397"/>
    </location>
</feature>
<evidence type="ECO:0000256" key="2">
    <source>
        <dbReference type="ARBA" id="ARBA00010199"/>
    </source>
</evidence>
<keyword evidence="4 6" id="KW-1133">Transmembrane helix</keyword>
<feature type="transmembrane region" description="Helical" evidence="6">
    <location>
        <begin position="84"/>
        <end position="106"/>
    </location>
</feature>
<dbReference type="PANTHER" id="PTHR42893">
    <property type="entry name" value="PROTEIN DETOXIFICATION 44, CHLOROPLASTIC-RELATED"/>
    <property type="match status" value="1"/>
</dbReference>
<comment type="subcellular location">
    <subcellularLocation>
        <location evidence="1">Membrane</location>
        <topology evidence="1">Multi-pass membrane protein</topology>
    </subcellularLocation>
</comment>
<feature type="transmembrane region" description="Helical" evidence="6">
    <location>
        <begin position="338"/>
        <end position="362"/>
    </location>
</feature>
<feature type="transmembrane region" description="Helical" evidence="6">
    <location>
        <begin position="403"/>
        <end position="421"/>
    </location>
</feature>
<dbReference type="InterPro" id="IPR002528">
    <property type="entry name" value="MATE_fam"/>
</dbReference>
<dbReference type="AlphaFoldDB" id="A0A7Z0IJ42"/>
<keyword evidence="5 6" id="KW-0472">Membrane</keyword>
<evidence type="ECO:0000256" key="3">
    <source>
        <dbReference type="ARBA" id="ARBA00022692"/>
    </source>
</evidence>
<evidence type="ECO:0000256" key="4">
    <source>
        <dbReference type="ARBA" id="ARBA00022989"/>
    </source>
</evidence>
<name>A0A7Z0IJ42_9MICO</name>
<keyword evidence="8" id="KW-1185">Reference proteome</keyword>
<dbReference type="GO" id="GO:0015297">
    <property type="term" value="F:antiporter activity"/>
    <property type="evidence" value="ECO:0007669"/>
    <property type="project" value="InterPro"/>
</dbReference>
<dbReference type="Pfam" id="PF01554">
    <property type="entry name" value="MatE"/>
    <property type="match status" value="2"/>
</dbReference>
<dbReference type="EMBL" id="JACBZP010000001">
    <property type="protein sequence ID" value="NYI69051.1"/>
    <property type="molecule type" value="Genomic_DNA"/>
</dbReference>
<evidence type="ECO:0000256" key="1">
    <source>
        <dbReference type="ARBA" id="ARBA00004141"/>
    </source>
</evidence>
<sequence>MRSLDREILRLAVPALGALVAEPLFLMTDTALVGHLGQVPLAALGIAGTIVQTVIGLLVFLAYATTPMVARLLGAGDRKGAVHAGIDGMWLAVGIGCVLIVLGVFLTPTAVSVFPSSAAVATAAGHYVFVSLAGMPAMLLVIAASGLLRGLQDTKTPLLVAGSGFAANAVLNAILIYPVGLGIVGSALGTVAAQWGMALWYIVIAVRAARRAGASLRPGLRGIRVSAGAGGWLLMRTASLRAGILLTVSAAAGFGVVQLAAYQVITTIFSTLSFALDALAIAGQAMIGHGLGRGDVAGVRAATSRLLVWGIGSGIVGGVVIAALAPVFGFVFSSDPDVRHAIFVTAFVLAIGVPLAGYVFVLDGVLIGAGDARYLALTGVVNLACYLPLLGIVVWAGPTGDAALVWLWVAFGLGYMGARAVTLGLRSRSDRWIVTGT</sequence>
<dbReference type="GO" id="GO:0005886">
    <property type="term" value="C:plasma membrane"/>
    <property type="evidence" value="ECO:0007669"/>
    <property type="project" value="TreeGrafter"/>
</dbReference>
<feature type="transmembrane region" description="Helical" evidence="6">
    <location>
        <begin position="268"/>
        <end position="287"/>
    </location>
</feature>
<dbReference type="Proteomes" id="UP000539111">
    <property type="component" value="Unassembled WGS sequence"/>
</dbReference>
<evidence type="ECO:0000256" key="6">
    <source>
        <dbReference type="SAM" id="Phobius"/>
    </source>
</evidence>
<dbReference type="NCBIfam" id="TIGR00797">
    <property type="entry name" value="matE"/>
    <property type="match status" value="1"/>
</dbReference>
<feature type="transmembrane region" description="Helical" evidence="6">
    <location>
        <begin position="242"/>
        <end position="262"/>
    </location>
</feature>
<dbReference type="InterPro" id="IPR044644">
    <property type="entry name" value="DinF-like"/>
</dbReference>
<organism evidence="7 8">
    <name type="scientific">Spelaeicoccus albus</name>
    <dbReference type="NCBI Taxonomy" id="1280376"/>
    <lineage>
        <taxon>Bacteria</taxon>
        <taxon>Bacillati</taxon>
        <taxon>Actinomycetota</taxon>
        <taxon>Actinomycetes</taxon>
        <taxon>Micrococcales</taxon>
        <taxon>Brevibacteriaceae</taxon>
        <taxon>Spelaeicoccus</taxon>
    </lineage>
</organism>
<gene>
    <name evidence="7" type="ORF">BJY26_003357</name>
</gene>
<proteinExistence type="inferred from homology"/>
<dbReference type="GO" id="GO:0042910">
    <property type="term" value="F:xenobiotic transmembrane transporter activity"/>
    <property type="evidence" value="ECO:0007669"/>
    <property type="project" value="InterPro"/>
</dbReference>
<evidence type="ECO:0000313" key="8">
    <source>
        <dbReference type="Proteomes" id="UP000539111"/>
    </source>
</evidence>